<reference evidence="1" key="1">
    <citation type="submission" date="2022-11" db="EMBL/GenBank/DDBJ databases">
        <title>Genome Sequence of Boeremia exigua.</title>
        <authorList>
            <person name="Buettner E."/>
        </authorList>
    </citation>
    <scope>NUCLEOTIDE SEQUENCE</scope>
    <source>
        <strain evidence="1">CU02</strain>
    </source>
</reference>
<sequence length="460" mass="51274">MSCRARLRLPFIALPVGDQCVRLRGEGSRSALELAEVQQSSTDEGYLPKARQAGTIKRHVSTGIRSMAPTDRTCIDELIAVLSPNQQVAADGNLNTSQSTSFLDEVTQLHAIGKIQNMFDNVESPTVLTVYGMGSGKSRIIHTLMNEDPIILIVLVSLVDLWTDILRTEATPQIDFVVYDKSSGSVTDITNHELVLTTFEQVQRAYNTWEKTTGTSSHDIRRNFSLITIAFSHMFADEAGAITNAQAQSSQNPFAERLPQSAGPGIVPYTEAMVRRELLQPEVPEPLIKYLDINSMTDVEFRIQEPIRYLWDSSPDADSDATLESNTGLDRGEIFCGATQQKRWTRKDAIITYALEAMDIQDLKPDETYATNGALQRELRHRLARDDKTSIGDRQESIVYCNICSPNWARAKMRKLCCSTRIDGDVSHQDRAKIMDDFKDVDNPTNIHLMLAGCGELGLD</sequence>
<evidence type="ECO:0000313" key="1">
    <source>
        <dbReference type="EMBL" id="KAJ8108927.1"/>
    </source>
</evidence>
<comment type="caution">
    <text evidence="1">The sequence shown here is derived from an EMBL/GenBank/DDBJ whole genome shotgun (WGS) entry which is preliminary data.</text>
</comment>
<organism evidence="1 2">
    <name type="scientific">Boeremia exigua</name>
    <dbReference type="NCBI Taxonomy" id="749465"/>
    <lineage>
        <taxon>Eukaryota</taxon>
        <taxon>Fungi</taxon>
        <taxon>Dikarya</taxon>
        <taxon>Ascomycota</taxon>
        <taxon>Pezizomycotina</taxon>
        <taxon>Dothideomycetes</taxon>
        <taxon>Pleosporomycetidae</taxon>
        <taxon>Pleosporales</taxon>
        <taxon>Pleosporineae</taxon>
        <taxon>Didymellaceae</taxon>
        <taxon>Boeremia</taxon>
    </lineage>
</organism>
<dbReference type="EMBL" id="JAPHNI010000678">
    <property type="protein sequence ID" value="KAJ8108927.1"/>
    <property type="molecule type" value="Genomic_DNA"/>
</dbReference>
<protein>
    <submittedName>
        <fullName evidence="1">Uncharacterized protein</fullName>
    </submittedName>
</protein>
<gene>
    <name evidence="1" type="ORF">OPT61_g7831</name>
</gene>
<keyword evidence="2" id="KW-1185">Reference proteome</keyword>
<accession>A0ACC2I0S3</accession>
<name>A0ACC2I0S3_9PLEO</name>
<evidence type="ECO:0000313" key="2">
    <source>
        <dbReference type="Proteomes" id="UP001153331"/>
    </source>
</evidence>
<proteinExistence type="predicted"/>
<dbReference type="Proteomes" id="UP001153331">
    <property type="component" value="Unassembled WGS sequence"/>
</dbReference>